<dbReference type="VEuPathDB" id="MicrosporidiaDB:EHP00_1017"/>
<dbReference type="AlphaFoldDB" id="A0A1W0E515"/>
<name>A0A1W0E515_9MICR</name>
<comment type="caution">
    <text evidence="1">The sequence shown here is derived from an EMBL/GenBank/DDBJ whole genome shotgun (WGS) entry which is preliminary data.</text>
</comment>
<dbReference type="Proteomes" id="UP000192758">
    <property type="component" value="Unassembled WGS sequence"/>
</dbReference>
<sequence>MKFLELKNIIQTNELLKRYTELFKGSKIEFEVYSCKKTREERRNKTIDDPLGFFINALEMAFEDESFKTLILEDFHKTKPSKLFNDIAYILVINNKSTKETVEYVTYIKLLLKQTIGIYNADIYKITNLRQIYEDVYLMYNKKMKRILIIKMNCK</sequence>
<reference evidence="1 2" key="1">
    <citation type="journal article" date="2017" name="Environ. Microbiol.">
        <title>Decay of the glycolytic pathway and adaptation to intranuclear parasitism within Enterocytozoonidae microsporidia.</title>
        <authorList>
            <person name="Wiredu Boakye D."/>
            <person name="Jaroenlak P."/>
            <person name="Prachumwat A."/>
            <person name="Williams T.A."/>
            <person name="Bateman K.S."/>
            <person name="Itsathitphaisarn O."/>
            <person name="Sritunyalucksana K."/>
            <person name="Paszkiewicz K.H."/>
            <person name="Moore K.A."/>
            <person name="Stentiford G.D."/>
            <person name="Williams B.A."/>
        </authorList>
    </citation>
    <scope>NUCLEOTIDE SEQUENCE [LARGE SCALE GENOMIC DNA]</scope>
    <source>
        <strain evidence="1 2">TH1</strain>
    </source>
</reference>
<dbReference type="EMBL" id="MNPJ01000020">
    <property type="protein sequence ID" value="OQS54311.1"/>
    <property type="molecule type" value="Genomic_DNA"/>
</dbReference>
<keyword evidence="2" id="KW-1185">Reference proteome</keyword>
<dbReference type="Gene3D" id="3.40.1000.50">
    <property type="entry name" value="Repressor of RNA polymerase III transcription Maf1"/>
    <property type="match status" value="1"/>
</dbReference>
<dbReference type="InterPro" id="IPR038564">
    <property type="entry name" value="Maf1_sf"/>
</dbReference>
<organism evidence="1 2">
    <name type="scientific">Ecytonucleospora hepatopenaei</name>
    <dbReference type="NCBI Taxonomy" id="646526"/>
    <lineage>
        <taxon>Eukaryota</taxon>
        <taxon>Fungi</taxon>
        <taxon>Fungi incertae sedis</taxon>
        <taxon>Microsporidia</taxon>
        <taxon>Enterocytozoonidae</taxon>
        <taxon>Ecytonucleospora</taxon>
    </lineage>
</organism>
<evidence type="ECO:0000313" key="1">
    <source>
        <dbReference type="EMBL" id="OQS54311.1"/>
    </source>
</evidence>
<dbReference type="OrthoDB" id="277029at2759"/>
<accession>A0A1W0E515</accession>
<evidence type="ECO:0000313" key="2">
    <source>
        <dbReference type="Proteomes" id="UP000192758"/>
    </source>
</evidence>
<proteinExistence type="predicted"/>
<protein>
    <submittedName>
        <fullName evidence="1">Uncharacterized protein</fullName>
    </submittedName>
</protein>
<dbReference type="STRING" id="646526.A0A1W0E515"/>
<gene>
    <name evidence="1" type="ORF">EHP00_1017</name>
</gene>